<comment type="similarity">
    <text evidence="1">Belongs to the glycosyltransferase 90 family.</text>
</comment>
<protein>
    <recommendedName>
        <fullName evidence="4">Glycosyl transferase CAP10 domain-containing protein</fullName>
    </recommendedName>
</protein>
<sequence length="333" mass="39143">MKFPPSRGRLKKVLVCLSLCLWVALFVSFNKDGSTLFTNIVKQQLVSTPKDFVEEEVSFRLGNCPSLRKWPKSPYIVLVKEAKWYEEVYKEEFSKVSEFMNIADNVLEESCFLRYSRRYGSSMGVLWPRKTYHFPNVFHNDTIRWEDKKDMVFWRGSATGPILDEQQVPGKTNRRKIVELAQSYNRSDIDVAFSSLGKFQDQFSHLKRPSTPCTKIFEFKYVLNIEGHDYSSSFPHALYSWSCPFHPYPFSVESVFFRDLKPWIHFVPLHLNGSDLLEKLEYCRANENICKQIGENGRQMMQRFMNETVFHEINRRVLKRLSHILDANRTANG</sequence>
<evidence type="ECO:0000259" key="4">
    <source>
        <dbReference type="SMART" id="SM00672"/>
    </source>
</evidence>
<organism evidence="5 6">
    <name type="scientific">Galdieria yellowstonensis</name>
    <dbReference type="NCBI Taxonomy" id="3028027"/>
    <lineage>
        <taxon>Eukaryota</taxon>
        <taxon>Rhodophyta</taxon>
        <taxon>Bangiophyceae</taxon>
        <taxon>Galdieriales</taxon>
        <taxon>Galdieriaceae</taxon>
        <taxon>Galdieria</taxon>
    </lineage>
</organism>
<evidence type="ECO:0000313" key="5">
    <source>
        <dbReference type="EMBL" id="KAK4527797.1"/>
    </source>
</evidence>
<dbReference type="SMART" id="SM00672">
    <property type="entry name" value="CAP10"/>
    <property type="match status" value="1"/>
</dbReference>
<dbReference type="InterPro" id="IPR006598">
    <property type="entry name" value="CAP10"/>
</dbReference>
<keyword evidence="6" id="KW-1185">Reference proteome</keyword>
<gene>
    <name evidence="5" type="ORF">GAYE_SCF45G5728</name>
</gene>
<accession>A0AAV9IK57</accession>
<dbReference type="PANTHER" id="PTHR12203:SF35">
    <property type="entry name" value="PROTEIN O-GLUCOSYLTRANSFERASE 1"/>
    <property type="match status" value="1"/>
</dbReference>
<feature type="chain" id="PRO_5043485565" description="Glycosyl transferase CAP10 domain-containing protein" evidence="3">
    <location>
        <begin position="36"/>
        <end position="333"/>
    </location>
</feature>
<dbReference type="InterPro" id="IPR051091">
    <property type="entry name" value="O-Glucosyltr/Glycosyltrsf_90"/>
</dbReference>
<dbReference type="GO" id="GO:0016740">
    <property type="term" value="F:transferase activity"/>
    <property type="evidence" value="ECO:0007669"/>
    <property type="project" value="UniProtKB-KW"/>
</dbReference>
<evidence type="ECO:0000256" key="1">
    <source>
        <dbReference type="ARBA" id="ARBA00010118"/>
    </source>
</evidence>
<keyword evidence="2" id="KW-0808">Transferase</keyword>
<evidence type="ECO:0000256" key="3">
    <source>
        <dbReference type="SAM" id="SignalP"/>
    </source>
</evidence>
<feature type="domain" description="Glycosyl transferase CAP10" evidence="4">
    <location>
        <begin position="98"/>
        <end position="322"/>
    </location>
</feature>
<evidence type="ECO:0000313" key="6">
    <source>
        <dbReference type="Proteomes" id="UP001300502"/>
    </source>
</evidence>
<dbReference type="AlphaFoldDB" id="A0AAV9IK57"/>
<comment type="caution">
    <text evidence="5">The sequence shown here is derived from an EMBL/GenBank/DDBJ whole genome shotgun (WGS) entry which is preliminary data.</text>
</comment>
<dbReference type="PANTHER" id="PTHR12203">
    <property type="entry name" value="KDEL LYS-ASP-GLU-LEU CONTAINING - RELATED"/>
    <property type="match status" value="1"/>
</dbReference>
<name>A0AAV9IK57_9RHOD</name>
<keyword evidence="3" id="KW-0732">Signal</keyword>
<dbReference type="Pfam" id="PF05686">
    <property type="entry name" value="Glyco_transf_90"/>
    <property type="match status" value="1"/>
</dbReference>
<dbReference type="Proteomes" id="UP001300502">
    <property type="component" value="Unassembled WGS sequence"/>
</dbReference>
<reference evidence="5 6" key="1">
    <citation type="submission" date="2022-07" db="EMBL/GenBank/DDBJ databases">
        <title>Genome-wide signatures of adaptation to extreme environments.</title>
        <authorList>
            <person name="Cho C.H."/>
            <person name="Yoon H.S."/>
        </authorList>
    </citation>
    <scope>NUCLEOTIDE SEQUENCE [LARGE SCALE GENOMIC DNA]</scope>
    <source>
        <strain evidence="5 6">108.79 E11</strain>
    </source>
</reference>
<proteinExistence type="inferred from homology"/>
<feature type="signal peptide" evidence="3">
    <location>
        <begin position="1"/>
        <end position="35"/>
    </location>
</feature>
<dbReference type="EMBL" id="JANCYU010000056">
    <property type="protein sequence ID" value="KAK4527797.1"/>
    <property type="molecule type" value="Genomic_DNA"/>
</dbReference>
<evidence type="ECO:0000256" key="2">
    <source>
        <dbReference type="ARBA" id="ARBA00022679"/>
    </source>
</evidence>